<keyword evidence="4" id="KW-1185">Reference proteome</keyword>
<gene>
    <name evidence="3" type="ORF">Msi02_16200</name>
</gene>
<protein>
    <recommendedName>
        <fullName evidence="2">HTH araC/xylS-type domain-containing protein</fullName>
    </recommendedName>
</protein>
<dbReference type="InterPro" id="IPR018060">
    <property type="entry name" value="HTH_AraC"/>
</dbReference>
<dbReference type="PROSITE" id="PS01124">
    <property type="entry name" value="HTH_ARAC_FAMILY_2"/>
    <property type="match status" value="1"/>
</dbReference>
<accession>A0ABQ4GH81</accession>
<feature type="region of interest" description="Disordered" evidence="1">
    <location>
        <begin position="31"/>
        <end position="57"/>
    </location>
</feature>
<evidence type="ECO:0000256" key="1">
    <source>
        <dbReference type="SAM" id="MobiDB-lite"/>
    </source>
</evidence>
<proteinExistence type="predicted"/>
<dbReference type="Proteomes" id="UP000660454">
    <property type="component" value="Unassembled WGS sequence"/>
</dbReference>
<organism evidence="3 4">
    <name type="scientific">Microbispora siamensis</name>
    <dbReference type="NCBI Taxonomy" id="564413"/>
    <lineage>
        <taxon>Bacteria</taxon>
        <taxon>Bacillati</taxon>
        <taxon>Actinomycetota</taxon>
        <taxon>Actinomycetes</taxon>
        <taxon>Streptosporangiales</taxon>
        <taxon>Streptosporangiaceae</taxon>
        <taxon>Microbispora</taxon>
    </lineage>
</organism>
<comment type="caution">
    <text evidence="3">The sequence shown here is derived from an EMBL/GenBank/DDBJ whole genome shotgun (WGS) entry which is preliminary data.</text>
</comment>
<evidence type="ECO:0000313" key="3">
    <source>
        <dbReference type="EMBL" id="GIH60803.1"/>
    </source>
</evidence>
<reference evidence="3 4" key="1">
    <citation type="submission" date="2021-01" db="EMBL/GenBank/DDBJ databases">
        <title>Whole genome shotgun sequence of Microbispora siamensis NBRC 104113.</title>
        <authorList>
            <person name="Komaki H."/>
            <person name="Tamura T."/>
        </authorList>
    </citation>
    <scope>NUCLEOTIDE SEQUENCE [LARGE SCALE GENOMIC DNA]</scope>
    <source>
        <strain evidence="3 4">NBRC 104113</strain>
    </source>
</reference>
<sequence length="57" mass="6236">MEQVARLSGLATTDFLRAHLSRRTGITPSTYRAAFTHNTRSEDRDVPAGPVRTPVPG</sequence>
<name>A0ABQ4GH81_9ACTN</name>
<evidence type="ECO:0000313" key="4">
    <source>
        <dbReference type="Proteomes" id="UP000660454"/>
    </source>
</evidence>
<evidence type="ECO:0000259" key="2">
    <source>
        <dbReference type="PROSITE" id="PS01124"/>
    </source>
</evidence>
<dbReference type="EMBL" id="BOOF01000005">
    <property type="protein sequence ID" value="GIH60803.1"/>
    <property type="molecule type" value="Genomic_DNA"/>
</dbReference>
<feature type="domain" description="HTH araC/xylS-type" evidence="2">
    <location>
        <begin position="1"/>
        <end position="34"/>
    </location>
</feature>